<dbReference type="Gene3D" id="1.10.533.10">
    <property type="entry name" value="Death Domain, Fas"/>
    <property type="match status" value="1"/>
</dbReference>
<dbReference type="EMBL" id="JAVRBK010000007">
    <property type="protein sequence ID" value="KAK5640809.1"/>
    <property type="molecule type" value="Genomic_DNA"/>
</dbReference>
<name>A0AAN7V6N4_9COLE</name>
<gene>
    <name evidence="1" type="ORF">RI129_009356</name>
</gene>
<accession>A0AAN7V6N4</accession>
<evidence type="ECO:0008006" key="3">
    <source>
        <dbReference type="Google" id="ProtNLM"/>
    </source>
</evidence>
<dbReference type="InterPro" id="IPR011029">
    <property type="entry name" value="DEATH-like_dom_sf"/>
</dbReference>
<evidence type="ECO:0000313" key="1">
    <source>
        <dbReference type="EMBL" id="KAK5640809.1"/>
    </source>
</evidence>
<reference evidence="1 2" key="1">
    <citation type="journal article" date="2024" name="Insects">
        <title>An Improved Chromosome-Level Genome Assembly of the Firefly Pyrocoelia pectoralis.</title>
        <authorList>
            <person name="Fu X."/>
            <person name="Meyer-Rochow V.B."/>
            <person name="Ballantyne L."/>
            <person name="Zhu X."/>
        </authorList>
    </citation>
    <scope>NUCLEOTIDE SEQUENCE [LARGE SCALE GENOMIC DNA]</scope>
    <source>
        <strain evidence="1">XCY_ONT2</strain>
    </source>
</reference>
<protein>
    <recommendedName>
        <fullName evidence="3">Death domain-containing protein</fullName>
    </recommendedName>
</protein>
<dbReference type="Proteomes" id="UP001329430">
    <property type="component" value="Chromosome 7"/>
</dbReference>
<organism evidence="1 2">
    <name type="scientific">Pyrocoelia pectoralis</name>
    <dbReference type="NCBI Taxonomy" id="417401"/>
    <lineage>
        <taxon>Eukaryota</taxon>
        <taxon>Metazoa</taxon>
        <taxon>Ecdysozoa</taxon>
        <taxon>Arthropoda</taxon>
        <taxon>Hexapoda</taxon>
        <taxon>Insecta</taxon>
        <taxon>Pterygota</taxon>
        <taxon>Neoptera</taxon>
        <taxon>Endopterygota</taxon>
        <taxon>Coleoptera</taxon>
        <taxon>Polyphaga</taxon>
        <taxon>Elateriformia</taxon>
        <taxon>Elateroidea</taxon>
        <taxon>Lampyridae</taxon>
        <taxon>Lampyrinae</taxon>
        <taxon>Pyrocoelia</taxon>
    </lineage>
</organism>
<evidence type="ECO:0000313" key="2">
    <source>
        <dbReference type="Proteomes" id="UP001329430"/>
    </source>
</evidence>
<proteinExistence type="predicted"/>
<keyword evidence="2" id="KW-1185">Reference proteome</keyword>
<dbReference type="AlphaFoldDB" id="A0AAN7V6N4"/>
<comment type="caution">
    <text evidence="1">The sequence shown here is derived from an EMBL/GenBank/DDBJ whole genome shotgun (WGS) entry which is preliminary data.</text>
</comment>
<sequence>MERGAFVMILLCNYFSRATIDLNLAELQYLADHLHAEECRRLVASLHFNSYNTPKALDIAEENVSKDIPCIRLLLHWNSQKGEGKGETHEVLQHRLRQLGHSDLADWLGKTVFHELGEELMENLNDPFRDVINVTE</sequence>